<feature type="binding site" evidence="11">
    <location>
        <position position="154"/>
    </location>
    <ligand>
        <name>Mg(2+)</name>
        <dbReference type="ChEBI" id="CHEBI:18420"/>
    </ligand>
</feature>
<dbReference type="Gene3D" id="3.20.20.70">
    <property type="entry name" value="Aldolase class I"/>
    <property type="match status" value="1"/>
</dbReference>
<dbReference type="InterPro" id="IPR013785">
    <property type="entry name" value="Aldolase_TIM"/>
</dbReference>
<sequence>MSDALQRKNEHLSLFEKYYDPNQKNDFDEIRLVPTLIPELNLSEVDPTIDILGSHFLHSFFINAMTGGSSRAKEINSQLATIANKYHLAMAVGSQKIGIIDQNTKDSFSVVREKNPDGFIIANLSANQKIEHVKEAIKMIDANAIQLHLNSIQELVNSEGDRDFHLLNNIENIVNSIEQPVIIKSVGFGINPNDVKRLSDIGVKVFDVSGTGGTNFIKIENQQNKTHHLDYLEELGLSTVESLLAAKKYAVNLIGSGGVRNPLDIIKAHVLGAKLVGISGTFLHPLIKRDPDSLETMITEWIEMIPKIMLMIGTKNLEELKQAPYIPSSKIANSVNFLDKNF</sequence>
<evidence type="ECO:0000256" key="5">
    <source>
        <dbReference type="ARBA" id="ARBA00022723"/>
    </source>
</evidence>
<comment type="subcellular location">
    <subcellularLocation>
        <location evidence="11">Cytoplasm</location>
    </subcellularLocation>
</comment>
<evidence type="ECO:0000256" key="11">
    <source>
        <dbReference type="HAMAP-Rule" id="MF_00354"/>
    </source>
</evidence>
<dbReference type="PANTHER" id="PTHR43665:SF1">
    <property type="entry name" value="ISOPENTENYL-DIPHOSPHATE DELTA-ISOMERASE"/>
    <property type="match status" value="1"/>
</dbReference>
<evidence type="ECO:0000256" key="8">
    <source>
        <dbReference type="ARBA" id="ARBA00023229"/>
    </source>
</evidence>
<proteinExistence type="inferred from homology"/>
<comment type="cofactor">
    <cofactor evidence="11">
        <name>Mg(2+)</name>
        <dbReference type="ChEBI" id="CHEBI:18420"/>
    </cofactor>
</comment>
<dbReference type="Pfam" id="PF01070">
    <property type="entry name" value="FMN_dh"/>
    <property type="match status" value="1"/>
</dbReference>
<evidence type="ECO:0000256" key="10">
    <source>
        <dbReference type="ARBA" id="ARBA00025810"/>
    </source>
</evidence>
<keyword evidence="8 11" id="KW-0414">Isoprene biosynthesis</keyword>
<evidence type="ECO:0000256" key="9">
    <source>
        <dbReference type="ARBA" id="ARBA00023235"/>
    </source>
</evidence>
<keyword evidence="9 11" id="KW-0413">Isomerase</keyword>
<dbReference type="RefSeq" id="WP_317698204.1">
    <property type="nucleotide sequence ID" value="NZ_AP026801.1"/>
</dbReference>
<evidence type="ECO:0000256" key="1">
    <source>
        <dbReference type="ARBA" id="ARBA00001917"/>
    </source>
</evidence>
<feature type="binding site" evidence="11">
    <location>
        <begin position="94"/>
        <end position="96"/>
    </location>
    <ligand>
        <name>substrate</name>
    </ligand>
</feature>
<keyword evidence="6 11" id="KW-0460">Magnesium</keyword>
<keyword evidence="2 11" id="KW-0963">Cytoplasm</keyword>
<evidence type="ECO:0000256" key="4">
    <source>
        <dbReference type="ARBA" id="ARBA00022643"/>
    </source>
</evidence>
<feature type="binding site" evidence="11">
    <location>
        <position position="184"/>
    </location>
    <ligand>
        <name>FMN</name>
        <dbReference type="ChEBI" id="CHEBI:58210"/>
    </ligand>
</feature>
<dbReference type="HAMAP" id="MF_00354">
    <property type="entry name" value="Idi_2"/>
    <property type="match status" value="1"/>
</dbReference>
<dbReference type="GO" id="GO:0008299">
    <property type="term" value="P:isoprenoid biosynthetic process"/>
    <property type="evidence" value="ECO:0007669"/>
    <property type="project" value="UniProtKB-UniRule"/>
</dbReference>
<reference evidence="13 14" key="1">
    <citation type="journal article" date="2023" name="Microbiol. Spectr.">
        <title>Symbiosis of Carpenter Bees with Uncharacterized Lactic Acid Bacteria Showing NAD Auxotrophy.</title>
        <authorList>
            <person name="Kawasaki S."/>
            <person name="Ozawa K."/>
            <person name="Mori T."/>
            <person name="Yamamoto A."/>
            <person name="Ito M."/>
            <person name="Ohkuma M."/>
            <person name="Sakamoto M."/>
            <person name="Matsutani M."/>
        </authorList>
    </citation>
    <scope>NUCLEOTIDE SEQUENCE [LARGE SCALE GENOMIC DNA]</scope>
    <source>
        <strain evidence="13 14">KimC2</strain>
    </source>
</reference>
<evidence type="ECO:0000256" key="7">
    <source>
        <dbReference type="ARBA" id="ARBA00022857"/>
    </source>
</evidence>
<dbReference type="GO" id="GO:0000287">
    <property type="term" value="F:magnesium ion binding"/>
    <property type="evidence" value="ECO:0007669"/>
    <property type="project" value="UniProtKB-UniRule"/>
</dbReference>
<dbReference type="InterPro" id="IPR011179">
    <property type="entry name" value="IPdP_isomerase"/>
</dbReference>
<organism evidence="13 14">
    <name type="scientific">Xylocopilactobacillus apis</name>
    <dbReference type="NCBI Taxonomy" id="2932183"/>
    <lineage>
        <taxon>Bacteria</taxon>
        <taxon>Bacillati</taxon>
        <taxon>Bacillota</taxon>
        <taxon>Bacilli</taxon>
        <taxon>Lactobacillales</taxon>
        <taxon>Lactobacillaceae</taxon>
        <taxon>Xylocopilactobacillus</taxon>
    </lineage>
</organism>
<comment type="subunit">
    <text evidence="10 11">Homooctamer. Dimer of tetramers.</text>
</comment>
<dbReference type="InterPro" id="IPR000262">
    <property type="entry name" value="FMN-dep_DH"/>
</dbReference>
<protein>
    <recommendedName>
        <fullName evidence="11">Isopentenyl-diphosphate delta-isomerase</fullName>
        <shortName evidence="11">IPP isomerase</shortName>
        <ecNumber evidence="11">5.3.3.2</ecNumber>
    </recommendedName>
    <alternativeName>
        <fullName evidence="11">Isopentenyl diphosphate:dimethylallyl diphosphate isomerase</fullName>
    </alternativeName>
    <alternativeName>
        <fullName evidence="11">Isopentenyl pyrophosphate isomerase</fullName>
    </alternativeName>
    <alternativeName>
        <fullName evidence="11">Type 2 isopentenyl diphosphate isomerase</fullName>
        <shortName evidence="11">IDI-2</shortName>
    </alternativeName>
</protein>
<evidence type="ECO:0000313" key="13">
    <source>
        <dbReference type="EMBL" id="BDR56294.1"/>
    </source>
</evidence>
<evidence type="ECO:0000256" key="6">
    <source>
        <dbReference type="ARBA" id="ARBA00022842"/>
    </source>
</evidence>
<dbReference type="NCBIfam" id="TIGR02151">
    <property type="entry name" value="IPP_isom_2"/>
    <property type="match status" value="1"/>
</dbReference>
<keyword evidence="14" id="KW-1185">Reference proteome</keyword>
<dbReference type="GO" id="GO:0005737">
    <property type="term" value="C:cytoplasm"/>
    <property type="evidence" value="ECO:0007669"/>
    <property type="project" value="UniProtKB-SubCell"/>
</dbReference>
<feature type="binding site" evidence="11">
    <location>
        <begin position="279"/>
        <end position="280"/>
    </location>
    <ligand>
        <name>FMN</name>
        <dbReference type="ChEBI" id="CHEBI:58210"/>
    </ligand>
</feature>
<keyword evidence="5 11" id="KW-0479">Metal-binding</keyword>
<evidence type="ECO:0000259" key="12">
    <source>
        <dbReference type="Pfam" id="PF01070"/>
    </source>
</evidence>
<keyword evidence="4 11" id="KW-0288">FMN</keyword>
<accession>A0AAU9CQT0</accession>
<dbReference type="KEGG" id="xak:KIMC2_08560"/>
<evidence type="ECO:0000256" key="3">
    <source>
        <dbReference type="ARBA" id="ARBA00022630"/>
    </source>
</evidence>
<comment type="function">
    <text evidence="11">Involved in the biosynthesis of isoprenoids. Catalyzes the 1,3-allylic rearrangement of the homoallylic substrate isopentenyl (IPP) to its allylic isomer, dimethylallyl diphosphate (DMAPP).</text>
</comment>
<name>A0AAU9CQT0_9LACO</name>
<dbReference type="EC" id="5.3.3.2" evidence="11"/>
<feature type="binding site" evidence="11">
    <location>
        <position position="94"/>
    </location>
    <ligand>
        <name>FMN</name>
        <dbReference type="ChEBI" id="CHEBI:58210"/>
    </ligand>
</feature>
<feature type="domain" description="FMN-dependent dehydrogenase" evidence="12">
    <location>
        <begin position="148"/>
        <end position="323"/>
    </location>
</feature>
<dbReference type="PANTHER" id="PTHR43665">
    <property type="entry name" value="ISOPENTENYL-DIPHOSPHATE DELTA-ISOMERASE"/>
    <property type="match status" value="1"/>
</dbReference>
<evidence type="ECO:0000313" key="14">
    <source>
        <dbReference type="Proteomes" id="UP001321804"/>
    </source>
</evidence>
<feature type="binding site" evidence="11">
    <location>
        <begin position="258"/>
        <end position="260"/>
    </location>
    <ligand>
        <name>FMN</name>
        <dbReference type="ChEBI" id="CHEBI:58210"/>
    </ligand>
</feature>
<dbReference type="CDD" id="cd02811">
    <property type="entry name" value="IDI-2_FMN"/>
    <property type="match status" value="1"/>
</dbReference>
<dbReference type="GO" id="GO:0016491">
    <property type="term" value="F:oxidoreductase activity"/>
    <property type="evidence" value="ECO:0007669"/>
    <property type="project" value="InterPro"/>
</dbReference>
<dbReference type="SUPFAM" id="SSF51395">
    <property type="entry name" value="FMN-linked oxidoreductases"/>
    <property type="match status" value="1"/>
</dbReference>
<feature type="binding site" evidence="11">
    <location>
        <position position="209"/>
    </location>
    <ligand>
        <name>FMN</name>
        <dbReference type="ChEBI" id="CHEBI:58210"/>
    </ligand>
</feature>
<comment type="cofactor">
    <cofactor evidence="1 11">
        <name>FMN</name>
        <dbReference type="ChEBI" id="CHEBI:58210"/>
    </cofactor>
</comment>
<feature type="binding site" evidence="11">
    <location>
        <position position="214"/>
    </location>
    <ligand>
        <name>FMN</name>
        <dbReference type="ChEBI" id="CHEBI:58210"/>
    </ligand>
</feature>
<dbReference type="AlphaFoldDB" id="A0AAU9CQT0"/>
<dbReference type="GO" id="GO:0070402">
    <property type="term" value="F:NADPH binding"/>
    <property type="evidence" value="ECO:0007669"/>
    <property type="project" value="UniProtKB-UniRule"/>
</dbReference>
<comment type="catalytic activity">
    <reaction evidence="11">
        <text>isopentenyl diphosphate = dimethylallyl diphosphate</text>
        <dbReference type="Rhea" id="RHEA:23284"/>
        <dbReference type="ChEBI" id="CHEBI:57623"/>
        <dbReference type="ChEBI" id="CHEBI:128769"/>
        <dbReference type="EC" id="5.3.3.2"/>
    </reaction>
</comment>
<dbReference type="GO" id="GO:0010181">
    <property type="term" value="F:FMN binding"/>
    <property type="evidence" value="ECO:0007669"/>
    <property type="project" value="UniProtKB-UniRule"/>
</dbReference>
<comment type="caution">
    <text evidence="11">Lacks conserved residue(s) required for the propagation of feature annotation.</text>
</comment>
<keyword evidence="3 11" id="KW-0285">Flavoprotein</keyword>
<keyword evidence="7 11" id="KW-0521">NADP</keyword>
<comment type="similarity">
    <text evidence="11">Belongs to the IPP isomerase type 2 family.</text>
</comment>
<feature type="binding site" evidence="11">
    <location>
        <position position="153"/>
    </location>
    <ligand>
        <name>substrate</name>
    </ligand>
</feature>
<feature type="binding site" evidence="11">
    <location>
        <begin position="64"/>
        <end position="66"/>
    </location>
    <ligand>
        <name>FMN</name>
        <dbReference type="ChEBI" id="CHEBI:58210"/>
    </ligand>
</feature>
<gene>
    <name evidence="11 13" type="primary">fni</name>
    <name evidence="13" type="ORF">KIMC2_08560</name>
</gene>
<dbReference type="PIRSF" id="PIRSF003314">
    <property type="entry name" value="IPP_isomerase"/>
    <property type="match status" value="1"/>
</dbReference>
<evidence type="ECO:0000256" key="2">
    <source>
        <dbReference type="ARBA" id="ARBA00022490"/>
    </source>
</evidence>
<dbReference type="EMBL" id="AP026801">
    <property type="protein sequence ID" value="BDR56294.1"/>
    <property type="molecule type" value="Genomic_DNA"/>
</dbReference>
<dbReference type="GO" id="GO:0004452">
    <property type="term" value="F:isopentenyl-diphosphate delta-isomerase activity"/>
    <property type="evidence" value="ECO:0007669"/>
    <property type="project" value="UniProtKB-UniRule"/>
</dbReference>
<comment type="cofactor">
    <cofactor evidence="11">
        <name>NADPH</name>
        <dbReference type="ChEBI" id="CHEBI:57783"/>
    </cofactor>
</comment>
<dbReference type="Proteomes" id="UP001321804">
    <property type="component" value="Chromosome"/>
</dbReference>
<feature type="binding site" evidence="11">
    <location>
        <begin position="7"/>
        <end position="8"/>
    </location>
    <ligand>
        <name>substrate</name>
    </ligand>
</feature>
<feature type="binding site" evidence="11">
    <location>
        <position position="123"/>
    </location>
    <ligand>
        <name>FMN</name>
        <dbReference type="ChEBI" id="CHEBI:58210"/>
    </ligand>
</feature>